<feature type="transmembrane region" description="Helical" evidence="1">
    <location>
        <begin position="306"/>
        <end position="326"/>
    </location>
</feature>
<name>A0AA38X8E1_9EURO</name>
<proteinExistence type="predicted"/>
<organism evidence="2 3">
    <name type="scientific">Cladophialophora chaetospira</name>
    <dbReference type="NCBI Taxonomy" id="386627"/>
    <lineage>
        <taxon>Eukaryota</taxon>
        <taxon>Fungi</taxon>
        <taxon>Dikarya</taxon>
        <taxon>Ascomycota</taxon>
        <taxon>Pezizomycotina</taxon>
        <taxon>Eurotiomycetes</taxon>
        <taxon>Chaetothyriomycetidae</taxon>
        <taxon>Chaetothyriales</taxon>
        <taxon>Herpotrichiellaceae</taxon>
        <taxon>Cladophialophora</taxon>
    </lineage>
</organism>
<feature type="transmembrane region" description="Helical" evidence="1">
    <location>
        <begin position="49"/>
        <end position="74"/>
    </location>
</feature>
<comment type="caution">
    <text evidence="2">The sequence shown here is derived from an EMBL/GenBank/DDBJ whole genome shotgun (WGS) entry which is preliminary data.</text>
</comment>
<evidence type="ECO:0000313" key="3">
    <source>
        <dbReference type="Proteomes" id="UP001172673"/>
    </source>
</evidence>
<accession>A0AA38X8E1</accession>
<sequence>MTTTMIVQTDIERAVVPADIRQNSELPVSVVLFSARMIRSLRSLHHNLTLLRIVKFSVGALVGTLSLMSAWWALDLAMWTSVKDFREDCREQLQNFNFSSSACQEVLSRPLRQPPTWRGYLEKATETISRRNKRYRYQYDGEDFAATPEHPRRFLASRAPATARPIPHYECNEYWELPITGISKQSDAQIMYGGMPSAGSLSAFHPLSQGCQEAFDDFWEYFEVERPCKIWLNATGTGAVQEIQTLFIPDQRAEPEAFEEVLELMPPELRSERRWWCSYPPVSEAVPVNARIGIGTDMLKNIDNGAALALTFILVAYGHEIIYGGFARKTRWKWQ</sequence>
<keyword evidence="3" id="KW-1185">Reference proteome</keyword>
<keyword evidence="1" id="KW-0812">Transmembrane</keyword>
<reference evidence="2" key="1">
    <citation type="submission" date="2022-10" db="EMBL/GenBank/DDBJ databases">
        <title>Culturing micro-colonial fungi from biological soil crusts in the Mojave desert and describing Neophaeococcomyces mojavensis, and introducing the new genera and species Taxawa tesnikishii.</title>
        <authorList>
            <person name="Kurbessoian T."/>
            <person name="Stajich J.E."/>
        </authorList>
    </citation>
    <scope>NUCLEOTIDE SEQUENCE</scope>
    <source>
        <strain evidence="2">TK_41</strain>
    </source>
</reference>
<keyword evidence="1" id="KW-1133">Transmembrane helix</keyword>
<keyword evidence="1" id="KW-0472">Membrane</keyword>
<dbReference type="AlphaFoldDB" id="A0AA38X8E1"/>
<dbReference type="Proteomes" id="UP001172673">
    <property type="component" value="Unassembled WGS sequence"/>
</dbReference>
<protein>
    <submittedName>
        <fullName evidence="2">Uncharacterized protein</fullName>
    </submittedName>
</protein>
<dbReference type="EMBL" id="JAPDRK010000009">
    <property type="protein sequence ID" value="KAJ9608674.1"/>
    <property type="molecule type" value="Genomic_DNA"/>
</dbReference>
<evidence type="ECO:0000256" key="1">
    <source>
        <dbReference type="SAM" id="Phobius"/>
    </source>
</evidence>
<gene>
    <name evidence="2" type="ORF">H2200_006445</name>
</gene>
<evidence type="ECO:0000313" key="2">
    <source>
        <dbReference type="EMBL" id="KAJ9608674.1"/>
    </source>
</evidence>